<dbReference type="EMBL" id="CAICTM010000050">
    <property type="protein sequence ID" value="CAB9498991.1"/>
    <property type="molecule type" value="Genomic_DNA"/>
</dbReference>
<dbReference type="PROSITE" id="PS51184">
    <property type="entry name" value="JMJC"/>
    <property type="match status" value="1"/>
</dbReference>
<dbReference type="SUPFAM" id="SSF51197">
    <property type="entry name" value="Clavaminate synthase-like"/>
    <property type="match status" value="1"/>
</dbReference>
<evidence type="ECO:0000259" key="1">
    <source>
        <dbReference type="PROSITE" id="PS51184"/>
    </source>
</evidence>
<organism evidence="2 3">
    <name type="scientific">Seminavis robusta</name>
    <dbReference type="NCBI Taxonomy" id="568900"/>
    <lineage>
        <taxon>Eukaryota</taxon>
        <taxon>Sar</taxon>
        <taxon>Stramenopiles</taxon>
        <taxon>Ochrophyta</taxon>
        <taxon>Bacillariophyta</taxon>
        <taxon>Bacillariophyceae</taxon>
        <taxon>Bacillariophycidae</taxon>
        <taxon>Naviculales</taxon>
        <taxon>Naviculaceae</taxon>
        <taxon>Seminavis</taxon>
    </lineage>
</organism>
<dbReference type="InterPro" id="IPR050910">
    <property type="entry name" value="JMJD6_ArgDemeth/LysHydrox"/>
</dbReference>
<dbReference type="PANTHER" id="PTHR12480">
    <property type="entry name" value="ARGININE DEMETHYLASE AND LYSYL-HYDROXYLASE JMJD"/>
    <property type="match status" value="1"/>
</dbReference>
<dbReference type="OrthoDB" id="202463at2759"/>
<reference evidence="2" key="1">
    <citation type="submission" date="2020-06" db="EMBL/GenBank/DDBJ databases">
        <authorList>
            <consortium name="Plant Systems Biology data submission"/>
        </authorList>
    </citation>
    <scope>NUCLEOTIDE SEQUENCE</scope>
    <source>
        <strain evidence="2">D6</strain>
    </source>
</reference>
<keyword evidence="3" id="KW-1185">Reference proteome</keyword>
<dbReference type="Proteomes" id="UP001153069">
    <property type="component" value="Unassembled WGS sequence"/>
</dbReference>
<dbReference type="Gene3D" id="2.60.120.650">
    <property type="entry name" value="Cupin"/>
    <property type="match status" value="1"/>
</dbReference>
<proteinExistence type="predicted"/>
<dbReference type="Pfam" id="PF02373">
    <property type="entry name" value="JmjC"/>
    <property type="match status" value="1"/>
</dbReference>
<gene>
    <name evidence="2" type="ORF">SEMRO_50_G029090.1</name>
</gene>
<evidence type="ECO:0000313" key="2">
    <source>
        <dbReference type="EMBL" id="CAB9498991.1"/>
    </source>
</evidence>
<dbReference type="InterPro" id="IPR003347">
    <property type="entry name" value="JmjC_dom"/>
</dbReference>
<dbReference type="AlphaFoldDB" id="A0A9N8DE17"/>
<sequence>MTTFDQHDEVPVPVEEEEEETDVLLSLTGITAAEHETIELKLAQALQLEPDKVSILEAQDDHVVVVVYSTRSAFDLAQQVNDQNQQQFDNPDSFQCSVVDMEEDVEIDETTAFQLWRDMPEQARTTHLALVASPDGEMIQPTHDNSTSCTVKSTTTTIPMQAQMERDPSLLEFDNTVRVSSIDDAHTNWEEPFVLTTGKSITKDVLQRDHLIQQFGDMLVRTGNRNTLVESGFDNSRPLTLQQAVDNHDTTTQPSEVGCIVFSPVQELSDEFQQHLEPLLAAFPAFLDEETSSHPHSQKYTLCLANQGFGIGMHKHNAAFFWLLEGTKKWYMAPSTTTTTRSNNDEEPDKKMNHQVPTHPEFYSTQSTHKCIQQAGEILYVPNQWYHEIFNLSYTAGIQALPD</sequence>
<protein>
    <submittedName>
        <fullName evidence="2">Jumonji domain containing 8</fullName>
    </submittedName>
</protein>
<evidence type="ECO:0000313" key="3">
    <source>
        <dbReference type="Proteomes" id="UP001153069"/>
    </source>
</evidence>
<comment type="caution">
    <text evidence="2">The sequence shown here is derived from an EMBL/GenBank/DDBJ whole genome shotgun (WGS) entry which is preliminary data.</text>
</comment>
<name>A0A9N8DE17_9STRA</name>
<feature type="domain" description="JmjC" evidence="1">
    <location>
        <begin position="242"/>
        <end position="403"/>
    </location>
</feature>
<accession>A0A9N8DE17</accession>